<evidence type="ECO:0000259" key="7">
    <source>
        <dbReference type="PROSITE" id="PS50950"/>
    </source>
</evidence>
<dbReference type="InterPro" id="IPR038441">
    <property type="entry name" value="THAP_Znf_sf"/>
</dbReference>
<gene>
    <name evidence="8" type="ORF">ABEB36_013712</name>
</gene>
<evidence type="ECO:0000256" key="3">
    <source>
        <dbReference type="ARBA" id="ARBA00022833"/>
    </source>
</evidence>
<dbReference type="Proteomes" id="UP001566132">
    <property type="component" value="Unassembled WGS sequence"/>
</dbReference>
<keyword evidence="3" id="KW-0862">Zinc</keyword>
<dbReference type="AlphaFoldDB" id="A0ABD1E5C6"/>
<dbReference type="EMBL" id="JBDJPC010000011">
    <property type="protein sequence ID" value="KAL1489778.1"/>
    <property type="molecule type" value="Genomic_DNA"/>
</dbReference>
<feature type="compositionally biased region" description="Polar residues" evidence="6">
    <location>
        <begin position="139"/>
        <end position="152"/>
    </location>
</feature>
<dbReference type="InterPro" id="IPR026516">
    <property type="entry name" value="THAP1/10"/>
</dbReference>
<dbReference type="PANTHER" id="PTHR46600:SF11">
    <property type="entry name" value="THAP DOMAIN-CONTAINING PROTEIN 10"/>
    <property type="match status" value="1"/>
</dbReference>
<sequence length="175" mass="19939">MACIVKNCKNVQRFLPLESKITFHRFPKNTLRYHEWLLALGIDVDTPHNRTMLVCSQHFKEEDFKTVNKPRKLNPNATPKLKDFPHEIPMQVCTQKVQPQPSSAFRTSGFVVSDEKSPKKSKETEHRAPASKKIRLESITPNPSPASGSGSVSDEIMRLTEERISSLIIDKSKKE</sequence>
<keyword evidence="9" id="KW-1185">Reference proteome</keyword>
<feature type="region of interest" description="Disordered" evidence="6">
    <location>
        <begin position="96"/>
        <end position="157"/>
    </location>
</feature>
<dbReference type="PROSITE" id="PS50950">
    <property type="entry name" value="ZF_THAP"/>
    <property type="match status" value="1"/>
</dbReference>
<dbReference type="Gene3D" id="6.20.210.20">
    <property type="entry name" value="THAP domain"/>
    <property type="match status" value="1"/>
</dbReference>
<name>A0ABD1E5C6_HYPHA</name>
<accession>A0ABD1E5C6</accession>
<protein>
    <recommendedName>
        <fullName evidence="7">THAP-type domain-containing protein</fullName>
    </recommendedName>
</protein>
<dbReference type="InterPro" id="IPR006612">
    <property type="entry name" value="THAP_Znf"/>
</dbReference>
<evidence type="ECO:0000256" key="1">
    <source>
        <dbReference type="ARBA" id="ARBA00022723"/>
    </source>
</evidence>
<evidence type="ECO:0000256" key="6">
    <source>
        <dbReference type="SAM" id="MobiDB-lite"/>
    </source>
</evidence>
<dbReference type="GO" id="GO:0008270">
    <property type="term" value="F:zinc ion binding"/>
    <property type="evidence" value="ECO:0007669"/>
    <property type="project" value="UniProtKB-KW"/>
</dbReference>
<evidence type="ECO:0000256" key="5">
    <source>
        <dbReference type="PROSITE-ProRule" id="PRU00309"/>
    </source>
</evidence>
<proteinExistence type="predicted"/>
<comment type="caution">
    <text evidence="8">The sequence shown here is derived from an EMBL/GenBank/DDBJ whole genome shotgun (WGS) entry which is preliminary data.</text>
</comment>
<feature type="compositionally biased region" description="Polar residues" evidence="6">
    <location>
        <begin position="96"/>
        <end position="106"/>
    </location>
</feature>
<dbReference type="Pfam" id="PF05485">
    <property type="entry name" value="THAP"/>
    <property type="match status" value="1"/>
</dbReference>
<keyword evidence="2 5" id="KW-0863">Zinc-finger</keyword>
<feature type="domain" description="THAP-type" evidence="7">
    <location>
        <begin position="1"/>
        <end position="82"/>
    </location>
</feature>
<keyword evidence="4 5" id="KW-0238">DNA-binding</keyword>
<dbReference type="SMART" id="SM00692">
    <property type="entry name" value="DM3"/>
    <property type="match status" value="1"/>
</dbReference>
<evidence type="ECO:0000256" key="4">
    <source>
        <dbReference type="ARBA" id="ARBA00023125"/>
    </source>
</evidence>
<evidence type="ECO:0000313" key="9">
    <source>
        <dbReference type="Proteomes" id="UP001566132"/>
    </source>
</evidence>
<keyword evidence="1" id="KW-0479">Metal-binding</keyword>
<feature type="compositionally biased region" description="Basic and acidic residues" evidence="6">
    <location>
        <begin position="113"/>
        <end position="128"/>
    </location>
</feature>
<evidence type="ECO:0000256" key="2">
    <source>
        <dbReference type="ARBA" id="ARBA00022771"/>
    </source>
</evidence>
<dbReference type="SMART" id="SM00980">
    <property type="entry name" value="THAP"/>
    <property type="match status" value="1"/>
</dbReference>
<evidence type="ECO:0000313" key="8">
    <source>
        <dbReference type="EMBL" id="KAL1489778.1"/>
    </source>
</evidence>
<reference evidence="8 9" key="1">
    <citation type="submission" date="2024-05" db="EMBL/GenBank/DDBJ databases">
        <title>Genetic variation in Jamaican populations of the coffee berry borer (Hypothenemus hampei).</title>
        <authorList>
            <person name="Errbii M."/>
            <person name="Myrie A."/>
        </authorList>
    </citation>
    <scope>NUCLEOTIDE SEQUENCE [LARGE SCALE GENOMIC DNA]</scope>
    <source>
        <strain evidence="8">JA-Hopewell-2020-01-JO</strain>
        <tissue evidence="8">Whole body</tissue>
    </source>
</reference>
<dbReference type="GO" id="GO:0003677">
    <property type="term" value="F:DNA binding"/>
    <property type="evidence" value="ECO:0007669"/>
    <property type="project" value="UniProtKB-UniRule"/>
</dbReference>
<dbReference type="PANTHER" id="PTHR46600">
    <property type="entry name" value="THAP DOMAIN-CONTAINING"/>
    <property type="match status" value="1"/>
</dbReference>
<organism evidence="8 9">
    <name type="scientific">Hypothenemus hampei</name>
    <name type="common">Coffee berry borer</name>
    <dbReference type="NCBI Taxonomy" id="57062"/>
    <lineage>
        <taxon>Eukaryota</taxon>
        <taxon>Metazoa</taxon>
        <taxon>Ecdysozoa</taxon>
        <taxon>Arthropoda</taxon>
        <taxon>Hexapoda</taxon>
        <taxon>Insecta</taxon>
        <taxon>Pterygota</taxon>
        <taxon>Neoptera</taxon>
        <taxon>Endopterygota</taxon>
        <taxon>Coleoptera</taxon>
        <taxon>Polyphaga</taxon>
        <taxon>Cucujiformia</taxon>
        <taxon>Curculionidae</taxon>
        <taxon>Scolytinae</taxon>
        <taxon>Hypothenemus</taxon>
    </lineage>
</organism>
<dbReference type="SUPFAM" id="SSF57716">
    <property type="entry name" value="Glucocorticoid receptor-like (DNA-binding domain)"/>
    <property type="match status" value="1"/>
</dbReference>